<dbReference type="HOGENOM" id="CLU_1652131_0_0_1"/>
<evidence type="ECO:0000313" key="2">
    <source>
        <dbReference type="Proteomes" id="UP000000560"/>
    </source>
</evidence>
<dbReference type="InParanoid" id="Q5AZI8"/>
<dbReference type="VEuPathDB" id="FungiDB:AN6292"/>
<proteinExistence type="predicted"/>
<gene>
    <name evidence="1" type="ORF">ANIA_06292</name>
</gene>
<reference evidence="2" key="2">
    <citation type="journal article" date="2009" name="Fungal Genet. Biol.">
        <title>The 2008 update of the Aspergillus nidulans genome annotation: a community effort.</title>
        <authorList>
            <person name="Wortman J.R."/>
            <person name="Gilsenan J.M."/>
            <person name="Joardar V."/>
            <person name="Deegan J."/>
            <person name="Clutterbuck J."/>
            <person name="Andersen M.R."/>
            <person name="Archer D."/>
            <person name="Bencina M."/>
            <person name="Braus G."/>
            <person name="Coutinho P."/>
            <person name="von Dohren H."/>
            <person name="Doonan J."/>
            <person name="Driessen A.J."/>
            <person name="Durek P."/>
            <person name="Espeso E."/>
            <person name="Fekete E."/>
            <person name="Flipphi M."/>
            <person name="Estrada C.G."/>
            <person name="Geysens S."/>
            <person name="Goldman G."/>
            <person name="de Groot P.W."/>
            <person name="Hansen K."/>
            <person name="Harris S.D."/>
            <person name="Heinekamp T."/>
            <person name="Helmstaedt K."/>
            <person name="Henrissat B."/>
            <person name="Hofmann G."/>
            <person name="Homan T."/>
            <person name="Horio T."/>
            <person name="Horiuchi H."/>
            <person name="James S."/>
            <person name="Jones M."/>
            <person name="Karaffa L."/>
            <person name="Karanyi Z."/>
            <person name="Kato M."/>
            <person name="Keller N."/>
            <person name="Kelly D.E."/>
            <person name="Kiel J.A."/>
            <person name="Kim J.M."/>
            <person name="van der Klei I.J."/>
            <person name="Klis F.M."/>
            <person name="Kovalchuk A."/>
            <person name="Krasevec N."/>
            <person name="Kubicek C.P."/>
            <person name="Liu B."/>
            <person name="Maccabe A."/>
            <person name="Meyer V."/>
            <person name="Mirabito P."/>
            <person name="Miskei M."/>
            <person name="Mos M."/>
            <person name="Mullins J."/>
            <person name="Nelson D.R."/>
            <person name="Nielsen J."/>
            <person name="Oakley B.R."/>
            <person name="Osmani S.A."/>
            <person name="Pakula T."/>
            <person name="Paszewski A."/>
            <person name="Paulsen I."/>
            <person name="Pilsyk S."/>
            <person name="Pocsi I."/>
            <person name="Punt P.J."/>
            <person name="Ram A.F."/>
            <person name="Ren Q."/>
            <person name="Robellet X."/>
            <person name="Robson G."/>
            <person name="Seiboth B."/>
            <person name="van Solingen P."/>
            <person name="Specht T."/>
            <person name="Sun J."/>
            <person name="Taheri-Talesh N."/>
            <person name="Takeshita N."/>
            <person name="Ussery D."/>
            <person name="vanKuyk P.A."/>
            <person name="Visser H."/>
            <person name="van de Vondervoort P.J."/>
            <person name="de Vries R.P."/>
            <person name="Walton J."/>
            <person name="Xiang X."/>
            <person name="Xiong Y."/>
            <person name="Zeng A.P."/>
            <person name="Brandt B.W."/>
            <person name="Cornell M.J."/>
            <person name="van den Hondel C.A."/>
            <person name="Visser J."/>
            <person name="Oliver S.G."/>
            <person name="Turner G."/>
        </authorList>
    </citation>
    <scope>GENOME REANNOTATION</scope>
    <source>
        <strain evidence="2">FGSC A4 / ATCC 38163 / CBS 112.46 / NRRL 194 / M139</strain>
    </source>
</reference>
<dbReference type="AlphaFoldDB" id="Q5AZI8"/>
<organism evidence="1 2">
    <name type="scientific">Emericella nidulans (strain FGSC A4 / ATCC 38163 / CBS 112.46 / NRRL 194 / M139)</name>
    <name type="common">Aspergillus nidulans</name>
    <dbReference type="NCBI Taxonomy" id="227321"/>
    <lineage>
        <taxon>Eukaryota</taxon>
        <taxon>Fungi</taxon>
        <taxon>Dikarya</taxon>
        <taxon>Ascomycota</taxon>
        <taxon>Pezizomycotina</taxon>
        <taxon>Eurotiomycetes</taxon>
        <taxon>Eurotiomycetidae</taxon>
        <taxon>Eurotiales</taxon>
        <taxon>Aspergillaceae</taxon>
        <taxon>Aspergillus</taxon>
        <taxon>Aspergillus subgen. Nidulantes</taxon>
    </lineage>
</organism>
<protein>
    <submittedName>
        <fullName evidence="1">Uncharacterized protein</fullName>
    </submittedName>
</protein>
<dbReference type="Proteomes" id="UP000000560">
    <property type="component" value="Chromosome I"/>
</dbReference>
<dbReference type="OrthoDB" id="65716at2759"/>
<dbReference type="GeneID" id="2870962"/>
<accession>Q5AZI8</accession>
<keyword evidence="2" id="KW-1185">Reference proteome</keyword>
<accession>C8V1A0</accession>
<dbReference type="RefSeq" id="XP_663896.1">
    <property type="nucleotide sequence ID" value="XM_658804.1"/>
</dbReference>
<reference evidence="2" key="1">
    <citation type="journal article" date="2005" name="Nature">
        <title>Sequencing of Aspergillus nidulans and comparative analysis with A. fumigatus and A. oryzae.</title>
        <authorList>
            <person name="Galagan J.E."/>
            <person name="Calvo S.E."/>
            <person name="Cuomo C."/>
            <person name="Ma L.J."/>
            <person name="Wortman J.R."/>
            <person name="Batzoglou S."/>
            <person name="Lee S.I."/>
            <person name="Basturkmen M."/>
            <person name="Spevak C.C."/>
            <person name="Clutterbuck J."/>
            <person name="Kapitonov V."/>
            <person name="Jurka J."/>
            <person name="Scazzocchio C."/>
            <person name="Farman M."/>
            <person name="Butler J."/>
            <person name="Purcell S."/>
            <person name="Harris S."/>
            <person name="Braus G.H."/>
            <person name="Draht O."/>
            <person name="Busch S."/>
            <person name="D'Enfert C."/>
            <person name="Bouchier C."/>
            <person name="Goldman G.H."/>
            <person name="Bell-Pedersen D."/>
            <person name="Griffiths-Jones S."/>
            <person name="Doonan J.H."/>
            <person name="Yu J."/>
            <person name="Vienken K."/>
            <person name="Pain A."/>
            <person name="Freitag M."/>
            <person name="Selker E.U."/>
            <person name="Archer D.B."/>
            <person name="Penalva M.A."/>
            <person name="Oakley B.R."/>
            <person name="Momany M."/>
            <person name="Tanaka T."/>
            <person name="Kumagai T."/>
            <person name="Asai K."/>
            <person name="Machida M."/>
            <person name="Nierman W.C."/>
            <person name="Denning D.W."/>
            <person name="Caddick M."/>
            <person name="Hynes M."/>
            <person name="Paoletti M."/>
            <person name="Fischer R."/>
            <person name="Miller B."/>
            <person name="Dyer P."/>
            <person name="Sachs M.S."/>
            <person name="Osmani S.A."/>
            <person name="Birren B.W."/>
        </authorList>
    </citation>
    <scope>NUCLEOTIDE SEQUENCE [LARGE SCALE GENOMIC DNA]</scope>
    <source>
        <strain evidence="2">FGSC A4 / ATCC 38163 / CBS 112.46 / NRRL 194 / M139</strain>
    </source>
</reference>
<sequence length="160" mass="17741">MAPLGNSGFGRLQIPQVLVEVFYSGQVDSIDRNHPWAKGAVLVQRTTQKAHPPPPQMPPPPELILDQAFLLARSEQFGFTFQYSSCMSRRRSSVACNDCVSQAVKFFLVSADEDCRQRAKKAIAVADLAGQKRRELSRLLRTNITENNGTSLLDFGFGKS</sequence>
<dbReference type="EMBL" id="BN001301">
    <property type="protein sequence ID" value="CBF69767.1"/>
    <property type="molecule type" value="Genomic_DNA"/>
</dbReference>
<name>Q5AZI8_EMENI</name>
<dbReference type="KEGG" id="ani:ANIA_06292"/>
<evidence type="ECO:0000313" key="1">
    <source>
        <dbReference type="EMBL" id="CBF69767.1"/>
    </source>
</evidence>